<organism evidence="1 2">
    <name type="scientific">Allacma fusca</name>
    <dbReference type="NCBI Taxonomy" id="39272"/>
    <lineage>
        <taxon>Eukaryota</taxon>
        <taxon>Metazoa</taxon>
        <taxon>Ecdysozoa</taxon>
        <taxon>Arthropoda</taxon>
        <taxon>Hexapoda</taxon>
        <taxon>Collembola</taxon>
        <taxon>Symphypleona</taxon>
        <taxon>Sminthuridae</taxon>
        <taxon>Allacma</taxon>
    </lineage>
</organism>
<dbReference type="EMBL" id="CAJVCH010571412">
    <property type="protein sequence ID" value="CAG7837445.1"/>
    <property type="molecule type" value="Genomic_DNA"/>
</dbReference>
<gene>
    <name evidence="1" type="ORF">AFUS01_LOCUS46560</name>
</gene>
<dbReference type="Proteomes" id="UP000708208">
    <property type="component" value="Unassembled WGS sequence"/>
</dbReference>
<name>A0A8J2LSH9_9HEXA</name>
<reference evidence="1" key="1">
    <citation type="submission" date="2021-06" db="EMBL/GenBank/DDBJ databases">
        <authorList>
            <person name="Hodson N. C."/>
            <person name="Mongue J. A."/>
            <person name="Jaron S. K."/>
        </authorList>
    </citation>
    <scope>NUCLEOTIDE SEQUENCE</scope>
</reference>
<evidence type="ECO:0000313" key="1">
    <source>
        <dbReference type="EMBL" id="CAG7837445.1"/>
    </source>
</evidence>
<evidence type="ECO:0000313" key="2">
    <source>
        <dbReference type="Proteomes" id="UP000708208"/>
    </source>
</evidence>
<dbReference type="AlphaFoldDB" id="A0A8J2LSH9"/>
<dbReference type="OrthoDB" id="6432380at2759"/>
<proteinExistence type="predicted"/>
<accession>A0A8J2LSH9</accession>
<protein>
    <submittedName>
        <fullName evidence="1">Uncharacterized protein</fullName>
    </submittedName>
</protein>
<keyword evidence="2" id="KW-1185">Reference proteome</keyword>
<sequence>MLHMTLADPGIFEKELNELSSFDDKLLFTAKKLAEVYVNFEIQEIMCMAISFAGRLKIGYSYEPTNKVRSRTVLIKTLRGGFDKSLGNDYGLPEYCSNKVEVIEVDGHHHCFHENPLELGIPSMILTLMR</sequence>
<comment type="caution">
    <text evidence="1">The sequence shown here is derived from an EMBL/GenBank/DDBJ whole genome shotgun (WGS) entry which is preliminary data.</text>
</comment>